<dbReference type="PROSITE" id="PS51774">
    <property type="entry name" value="NAB"/>
    <property type="match status" value="1"/>
</dbReference>
<feature type="coiled-coil region" evidence="3">
    <location>
        <begin position="530"/>
        <end position="630"/>
    </location>
</feature>
<evidence type="ECO:0000313" key="7">
    <source>
        <dbReference type="Proteomes" id="UP000091857"/>
    </source>
</evidence>
<feature type="coiled-coil region" evidence="3">
    <location>
        <begin position="1612"/>
        <end position="1660"/>
    </location>
</feature>
<feature type="region of interest" description="Disordered" evidence="4">
    <location>
        <begin position="196"/>
        <end position="222"/>
    </location>
</feature>
<evidence type="ECO:0000256" key="3">
    <source>
        <dbReference type="SAM" id="Coils"/>
    </source>
</evidence>
<dbReference type="PANTHER" id="PTHR32258">
    <property type="entry name" value="PROTEIN NETWORKED 4A"/>
    <property type="match status" value="1"/>
</dbReference>
<dbReference type="Proteomes" id="UP000091857">
    <property type="component" value="Chromosome 1"/>
</dbReference>
<dbReference type="InterPro" id="IPR011684">
    <property type="entry name" value="NAB"/>
</dbReference>
<feature type="coiled-coil region" evidence="3">
    <location>
        <begin position="904"/>
        <end position="952"/>
    </location>
</feature>
<dbReference type="PANTHER" id="PTHR32258:SF32">
    <property type="entry name" value="PROTEIN NETWORKED 1D"/>
    <property type="match status" value="1"/>
</dbReference>
<proteinExistence type="inferred from homology"/>
<feature type="coiled-coil region" evidence="3">
    <location>
        <begin position="795"/>
        <end position="836"/>
    </location>
</feature>
<evidence type="ECO:0000256" key="1">
    <source>
        <dbReference type="ARBA" id="ARBA00023054"/>
    </source>
</evidence>
<evidence type="ECO:0000256" key="2">
    <source>
        <dbReference type="ARBA" id="ARBA00038006"/>
    </source>
</evidence>
<comment type="similarity">
    <text evidence="2">Belongs to the NET family.</text>
</comment>
<feature type="compositionally biased region" description="Basic and acidic residues" evidence="4">
    <location>
        <begin position="1566"/>
        <end position="1577"/>
    </location>
</feature>
<accession>A0A2C9WMD6</accession>
<dbReference type="Pfam" id="PF07765">
    <property type="entry name" value="KIP1"/>
    <property type="match status" value="1"/>
</dbReference>
<keyword evidence="1 3" id="KW-0175">Coiled coil</keyword>
<feature type="coiled-coil region" evidence="3">
    <location>
        <begin position="225"/>
        <end position="448"/>
    </location>
</feature>
<sequence length="1780" mass="203225">MAAVSHGDSKRKYSWWWDSHISPKNSKWLQENLTDMDLKVKQMIKLIEEDADSFARRAEMYYKKRPELMKLVEEFYRAYRALAERYDHATGALRQAQRTMAEAFPNQVPFILTDDSPAGSADGEPRTPDMPPIRALFDPDELKNDALGISPSYSHALKRLGAFTEESDSVPVRKSLKQFNDLLGTGEARARKGLSFHDAEENDHGVQDNDKNDIKSRVPSDSQRVGKAELEIATLKDTLAKLEAEKEAGLLQYQQSLQRLSNLESEVSRAKEDSKGLNERASKAEAEVQTLKEALTKLEAEREASLLQYQQCLDKITNLENIISHTQKDAGELNERASKAEVVVQSLEQELANLEAEKEEFLYQYKECLEKISDLEGKLLHAEDDARKCYERADKAEREIETLKEMLAKLTDENEAAATQYQKCLDTISSLEQKLAFAQEEAQRLKSEVDDGVVKLKGAEEKCLLLERSNNTMHSELEYLAQEMSAQSEELTEKQKELGRLWTCIQEERLRFVEAETAFQTLQHVHSQSQEELRSMAAELQNRARILQDLEARNQSLQHEVEQVKVENKGLSEVNLSSNLTIQDLQEEISNLRQTIGRLEAEVELRLDQRNALQQEIYCLKEELNDINKKNQAIMDQVDSVGLSPECLGSSVKSLQDENIKLKEVCVRETDQNVALLQKLEIMEKLAERNALLENSLSELNVELEGVREKVRVLEESCQSLLEEKSTLVSEKVTLVSQLQVATDNVEKLTEKTNFLENSLFDANAEVEGLRIKSKSLQDLCMLLDNEKSDLATVKGNLMSQLNITQKRLEDLEKNYRDLEEKCSTLEEERESTLHEIEELYVRLNAQKQEHASLAQLSESQLAGMATQVRMLQEEGQCIKKEHEEELDKAFYAQTEIFILQKCMQDLEEHNSSLSIERQKLLEESKLSEKLISELKHENLEQEVEVKSLYDKIEVLRVGLYRVLKTLGLDGKQGCEDKAEQDQMLLNYALDKLLETQRFLLEMQDENQQLGIENTILVTLLGELQWELANLTAAKNTLDQELASRSEQFLVLHGESQKLADVNEELSLKIIEGEHKEETLKAQLKTMHGQLLDLQGDCQNLQKENCKLVDEQRLLMKSLSDLGEEKCNLEDENFTIFAETLSLSTISLIFKDIISEKHSEIKELSENLDKLHVVNNGLDEKVKIMEGKLLELSIIKDEKRELYKMVEDLKCKRDEVELIRADQEKQIIKLSGDCDEQSKEIECIQKANWEMKAELGKLNGELLETKVREEILNRELQKGRNEAEWWESQAVALFGELQISAVQQALFEGKVHELIELCENLEGRNCLKAEEIDQMKERVSTLEHENEELKSQMTSYVPAFISLTDCIASLENHTLSHPTLHEHKEAKDTPFVVHAESCQRICDDQTAMGQGGLLEVEGLRMRIIAIQEAVEERERFVILEKSEAYSKLAEAIRQIEELKSRSSLHEEAVVSSKKGNQNPEDKGLGSAAYYNLRLQKPTHETSEEGSEVMTKDIMLDQISESSSYGISRRDTPEADAPMLEIWQTTEQDAAIDLTVGKAQKQTAASTEKKGKKELTSMESMVEKDVSVDKLEISKRLSGSRQDVNERKILERLDSDAQKLTNLQITVQDLKRKVEITEKNKKGKGNEYDSVKEQLEESEEAITKMFEVNLQLMKSIEDEQLSIDEKSALASDENGSARKRRISEQARRGSEKIGRLQLEVQKLQFLLLKLDEENKSGGKTKIIESKTRVLLRDYLYGGTRTSQKKKKRHFCACVQPPTEGD</sequence>
<dbReference type="InterPro" id="IPR051861">
    <property type="entry name" value="NET_actin-binding_domain"/>
</dbReference>
<evidence type="ECO:0000256" key="4">
    <source>
        <dbReference type="SAM" id="MobiDB-lite"/>
    </source>
</evidence>
<comment type="caution">
    <text evidence="6">The sequence shown here is derived from an EMBL/GenBank/DDBJ whole genome shotgun (WGS) entry which is preliminary data.</text>
</comment>
<evidence type="ECO:0000259" key="5">
    <source>
        <dbReference type="PROSITE" id="PS51774"/>
    </source>
</evidence>
<dbReference type="SUPFAM" id="SSF57997">
    <property type="entry name" value="Tropomyosin"/>
    <property type="match status" value="2"/>
</dbReference>
<feature type="region of interest" description="Disordered" evidence="4">
    <location>
        <begin position="1463"/>
        <end position="1484"/>
    </location>
</feature>
<reference evidence="7" key="1">
    <citation type="journal article" date="2016" name="Nat. Biotechnol.">
        <title>Sequencing wild and cultivated cassava and related species reveals extensive interspecific hybridization and genetic diversity.</title>
        <authorList>
            <person name="Bredeson J.V."/>
            <person name="Lyons J.B."/>
            <person name="Prochnik S.E."/>
            <person name="Wu G.A."/>
            <person name="Ha C.M."/>
            <person name="Edsinger-Gonzales E."/>
            <person name="Grimwood J."/>
            <person name="Schmutz J."/>
            <person name="Rabbi I.Y."/>
            <person name="Egesi C."/>
            <person name="Nauluvula P."/>
            <person name="Lebot V."/>
            <person name="Ndunguru J."/>
            <person name="Mkamilo G."/>
            <person name="Bart R.S."/>
            <person name="Setter T.L."/>
            <person name="Gleadow R.M."/>
            <person name="Kulakow P."/>
            <person name="Ferguson M.E."/>
            <person name="Rounsley S."/>
            <person name="Rokhsar D.S."/>
        </authorList>
    </citation>
    <scope>NUCLEOTIDE SEQUENCE [LARGE SCALE GENOMIC DNA]</scope>
    <source>
        <strain evidence="7">cv. AM560-2</strain>
    </source>
</reference>
<protein>
    <recommendedName>
        <fullName evidence="5">NAB domain-containing protein</fullName>
    </recommendedName>
</protein>
<dbReference type="GO" id="GO:0005886">
    <property type="term" value="C:plasma membrane"/>
    <property type="evidence" value="ECO:0000318"/>
    <property type="project" value="GO_Central"/>
</dbReference>
<dbReference type="EMBL" id="CM004387">
    <property type="protein sequence ID" value="OAY61639.1"/>
    <property type="molecule type" value="Genomic_DNA"/>
</dbReference>
<dbReference type="OMA" id="GRTRIME"/>
<evidence type="ECO:0000313" key="6">
    <source>
        <dbReference type="EMBL" id="OAY61639.1"/>
    </source>
</evidence>
<organism evidence="6 7">
    <name type="scientific">Manihot esculenta</name>
    <name type="common">Cassava</name>
    <name type="synonym">Jatropha manihot</name>
    <dbReference type="NCBI Taxonomy" id="3983"/>
    <lineage>
        <taxon>Eukaryota</taxon>
        <taxon>Viridiplantae</taxon>
        <taxon>Streptophyta</taxon>
        <taxon>Embryophyta</taxon>
        <taxon>Tracheophyta</taxon>
        <taxon>Spermatophyta</taxon>
        <taxon>Magnoliopsida</taxon>
        <taxon>eudicotyledons</taxon>
        <taxon>Gunneridae</taxon>
        <taxon>Pentapetalae</taxon>
        <taxon>rosids</taxon>
        <taxon>fabids</taxon>
        <taxon>Malpighiales</taxon>
        <taxon>Euphorbiaceae</taxon>
        <taxon>Crotonoideae</taxon>
        <taxon>Manihoteae</taxon>
        <taxon>Manihot</taxon>
    </lineage>
</organism>
<keyword evidence="7" id="KW-1185">Reference proteome</keyword>
<name>A0A2C9WMD6_MANES</name>
<dbReference type="Gramene" id="Manes.01G204900.1.v8.1">
    <property type="protein sequence ID" value="Manes.01G204900.1.v8.1.CDS"/>
    <property type="gene ID" value="Manes.01G204900.v8.1"/>
</dbReference>
<gene>
    <name evidence="6" type="ORF">MANES_01G204900v8</name>
</gene>
<feature type="coiled-coil region" evidence="3">
    <location>
        <begin position="683"/>
        <end position="766"/>
    </location>
</feature>
<dbReference type="GO" id="GO:0051015">
    <property type="term" value="F:actin filament binding"/>
    <property type="evidence" value="ECO:0000318"/>
    <property type="project" value="GO_Central"/>
</dbReference>
<feature type="domain" description="NAB" evidence="5">
    <location>
        <begin position="13"/>
        <end position="93"/>
    </location>
</feature>
<dbReference type="STRING" id="3983.A0A2C9WMD6"/>
<dbReference type="Gene3D" id="1.10.287.1490">
    <property type="match status" value="1"/>
</dbReference>
<feature type="region of interest" description="Disordered" evidence="4">
    <location>
        <begin position="1557"/>
        <end position="1577"/>
    </location>
</feature>
<feature type="region of interest" description="Disordered" evidence="4">
    <location>
        <begin position="1686"/>
        <end position="1707"/>
    </location>
</feature>
<dbReference type="OrthoDB" id="10255522at2759"/>